<name>A0A345NLW8_9MICO</name>
<dbReference type="GO" id="GO:0005829">
    <property type="term" value="C:cytosol"/>
    <property type="evidence" value="ECO:0007669"/>
    <property type="project" value="TreeGrafter"/>
</dbReference>
<feature type="domain" description="HTH cro/C1-type" evidence="2">
    <location>
        <begin position="23"/>
        <end position="78"/>
    </location>
</feature>
<dbReference type="OrthoDB" id="4868991at2"/>
<dbReference type="PANTHER" id="PTHR46797">
    <property type="entry name" value="HTH-TYPE TRANSCRIPTIONAL REGULATOR"/>
    <property type="match status" value="1"/>
</dbReference>
<dbReference type="Pfam" id="PF01381">
    <property type="entry name" value="HTH_3"/>
    <property type="match status" value="2"/>
</dbReference>
<dbReference type="Gene3D" id="1.10.260.40">
    <property type="entry name" value="lambda repressor-like DNA-binding domains"/>
    <property type="match status" value="2"/>
</dbReference>
<dbReference type="CDD" id="cd00093">
    <property type="entry name" value="HTH_XRE"/>
    <property type="match status" value="2"/>
</dbReference>
<dbReference type="RefSeq" id="WP_114927791.1">
    <property type="nucleotide sequence ID" value="NZ_CP031229.1"/>
</dbReference>
<dbReference type="EMBL" id="CP031229">
    <property type="protein sequence ID" value="AXH96026.1"/>
    <property type="molecule type" value="Genomic_DNA"/>
</dbReference>
<dbReference type="GO" id="GO:0003677">
    <property type="term" value="F:DNA binding"/>
    <property type="evidence" value="ECO:0007669"/>
    <property type="project" value="UniProtKB-KW"/>
</dbReference>
<dbReference type="AlphaFoldDB" id="A0A345NLW8"/>
<dbReference type="PROSITE" id="PS50943">
    <property type="entry name" value="HTH_CROC1"/>
    <property type="match status" value="2"/>
</dbReference>
<keyword evidence="1" id="KW-0238">DNA-binding</keyword>
<gene>
    <name evidence="3" type="ORF">DV701_07700</name>
</gene>
<organism evidence="3 4">
    <name type="scientific">Ornithinimicrobium avium</name>
    <dbReference type="NCBI Taxonomy" id="2283195"/>
    <lineage>
        <taxon>Bacteria</taxon>
        <taxon>Bacillati</taxon>
        <taxon>Actinomycetota</taxon>
        <taxon>Actinomycetes</taxon>
        <taxon>Micrococcales</taxon>
        <taxon>Ornithinimicrobiaceae</taxon>
        <taxon>Ornithinimicrobium</taxon>
    </lineage>
</organism>
<dbReference type="InterPro" id="IPR010982">
    <property type="entry name" value="Lambda_DNA-bd_dom_sf"/>
</dbReference>
<keyword evidence="4" id="KW-1185">Reference proteome</keyword>
<dbReference type="InterPro" id="IPR050807">
    <property type="entry name" value="TransReg_Diox_bact_type"/>
</dbReference>
<protein>
    <submittedName>
        <fullName evidence="3">XRE family transcriptional regulator</fullName>
    </submittedName>
</protein>
<feature type="domain" description="HTH cro/C1-type" evidence="2">
    <location>
        <begin position="89"/>
        <end position="148"/>
    </location>
</feature>
<evidence type="ECO:0000313" key="4">
    <source>
        <dbReference type="Proteomes" id="UP000253790"/>
    </source>
</evidence>
<dbReference type="SMART" id="SM00530">
    <property type="entry name" value="HTH_XRE"/>
    <property type="match status" value="2"/>
</dbReference>
<dbReference type="PANTHER" id="PTHR46797:SF1">
    <property type="entry name" value="METHYLPHOSPHONATE SYNTHASE"/>
    <property type="match status" value="1"/>
</dbReference>
<sequence>MDRSESGVDGKAYARVPLDVHRLRDLRLRKGWTQHTLSVMVGVQGAAAVSAWERGLAVPRPGTLLRIARALGVEPVDLLRRGDVEAMTLRELRVVRGMSLRELAVAAGTSSSTLRRWESGDFVRAPGADAIRALANALDVGPARVEELLTMARSRAGARSRP</sequence>
<dbReference type="InterPro" id="IPR001387">
    <property type="entry name" value="Cro/C1-type_HTH"/>
</dbReference>
<reference evidence="3 4" key="1">
    <citation type="submission" date="2018-07" db="EMBL/GenBank/DDBJ databases">
        <title>Complete genome sequencing of Ornithinimicrobium sp. AMA3305.</title>
        <authorList>
            <person name="Bae J.-W."/>
        </authorList>
    </citation>
    <scope>NUCLEOTIDE SEQUENCE [LARGE SCALE GENOMIC DNA]</scope>
    <source>
        <strain evidence="3 4">AMA3305</strain>
    </source>
</reference>
<dbReference type="KEGG" id="orn:DV701_07700"/>
<accession>A0A345NLW8</accession>
<dbReference type="Proteomes" id="UP000253790">
    <property type="component" value="Chromosome"/>
</dbReference>
<proteinExistence type="predicted"/>
<dbReference type="SUPFAM" id="SSF47413">
    <property type="entry name" value="lambda repressor-like DNA-binding domains"/>
    <property type="match status" value="2"/>
</dbReference>
<evidence type="ECO:0000256" key="1">
    <source>
        <dbReference type="ARBA" id="ARBA00023125"/>
    </source>
</evidence>
<evidence type="ECO:0000313" key="3">
    <source>
        <dbReference type="EMBL" id="AXH96026.1"/>
    </source>
</evidence>
<dbReference type="GO" id="GO:0003700">
    <property type="term" value="F:DNA-binding transcription factor activity"/>
    <property type="evidence" value="ECO:0007669"/>
    <property type="project" value="TreeGrafter"/>
</dbReference>
<evidence type="ECO:0000259" key="2">
    <source>
        <dbReference type="PROSITE" id="PS50943"/>
    </source>
</evidence>